<dbReference type="EMBL" id="AOGZ02000014">
    <property type="protein sequence ID" value="EOQ96131.1"/>
    <property type="molecule type" value="Genomic_DNA"/>
</dbReference>
<gene>
    <name evidence="1" type="ORF">LEP1GSC195_1851</name>
</gene>
<organism evidence="1 2">
    <name type="scientific">Leptospira wolbachii serovar Codice str. CDC</name>
    <dbReference type="NCBI Taxonomy" id="1218599"/>
    <lineage>
        <taxon>Bacteria</taxon>
        <taxon>Pseudomonadati</taxon>
        <taxon>Spirochaetota</taxon>
        <taxon>Spirochaetia</taxon>
        <taxon>Leptospirales</taxon>
        <taxon>Leptospiraceae</taxon>
        <taxon>Leptospira</taxon>
    </lineage>
</organism>
<name>R9A1N7_9LEPT</name>
<keyword evidence="2" id="KW-1185">Reference proteome</keyword>
<dbReference type="AlphaFoldDB" id="R9A1N7"/>
<sequence>MISLRNLLPWPLSLQNRFYFETTYVLLGGNSFSITLIFSCQNFSQKPIFLP</sequence>
<accession>R9A1N7</accession>
<protein>
    <submittedName>
        <fullName evidence="1">Uncharacterized protein</fullName>
    </submittedName>
</protein>
<reference evidence="1" key="1">
    <citation type="submission" date="2013-04" db="EMBL/GenBank/DDBJ databases">
        <authorList>
            <person name="Harkins D.M."/>
            <person name="Durkin A.S."/>
            <person name="Brinkac L.M."/>
            <person name="Haft D.H."/>
            <person name="Selengut J.D."/>
            <person name="Sanka R."/>
            <person name="DePew J."/>
            <person name="Purushe J."/>
            <person name="Galloway R.L."/>
            <person name="Vinetz J.M."/>
            <person name="Sutton G.G."/>
            <person name="Nierman W.C."/>
            <person name="Fouts D.E."/>
        </authorList>
    </citation>
    <scope>NUCLEOTIDE SEQUENCE [LARGE SCALE GENOMIC DNA]</scope>
    <source>
        <strain evidence="1">CDC</strain>
    </source>
</reference>
<dbReference type="Proteomes" id="UP000013984">
    <property type="component" value="Unassembled WGS sequence"/>
</dbReference>
<comment type="caution">
    <text evidence="1">The sequence shown here is derived from an EMBL/GenBank/DDBJ whole genome shotgun (WGS) entry which is preliminary data.</text>
</comment>
<evidence type="ECO:0000313" key="2">
    <source>
        <dbReference type="Proteomes" id="UP000013984"/>
    </source>
</evidence>
<evidence type="ECO:0000313" key="1">
    <source>
        <dbReference type="EMBL" id="EOQ96131.1"/>
    </source>
</evidence>
<proteinExistence type="predicted"/>